<dbReference type="Gene3D" id="2.30.38.10">
    <property type="entry name" value="Luciferase, Domain 3"/>
    <property type="match status" value="1"/>
</dbReference>
<dbReference type="Gene3D" id="3.40.50.12780">
    <property type="entry name" value="N-terminal domain of ligase-like"/>
    <property type="match status" value="1"/>
</dbReference>
<evidence type="ECO:0000313" key="3">
    <source>
        <dbReference type="EMBL" id="KAK7417254.1"/>
    </source>
</evidence>
<organism evidence="3 4">
    <name type="scientific">Neonectria punicea</name>
    <dbReference type="NCBI Taxonomy" id="979145"/>
    <lineage>
        <taxon>Eukaryota</taxon>
        <taxon>Fungi</taxon>
        <taxon>Dikarya</taxon>
        <taxon>Ascomycota</taxon>
        <taxon>Pezizomycotina</taxon>
        <taxon>Sordariomycetes</taxon>
        <taxon>Hypocreomycetidae</taxon>
        <taxon>Hypocreales</taxon>
        <taxon>Nectriaceae</taxon>
        <taxon>Neonectria</taxon>
    </lineage>
</organism>
<dbReference type="EMBL" id="JAZAVJ010000059">
    <property type="protein sequence ID" value="KAK7417254.1"/>
    <property type="molecule type" value="Genomic_DNA"/>
</dbReference>
<dbReference type="InterPro" id="IPR045851">
    <property type="entry name" value="AMP-bd_C_sf"/>
</dbReference>
<dbReference type="Pfam" id="PF00501">
    <property type="entry name" value="AMP-binding"/>
    <property type="match status" value="2"/>
</dbReference>
<dbReference type="PANTHER" id="PTHR24096">
    <property type="entry name" value="LONG-CHAIN-FATTY-ACID--COA LIGASE"/>
    <property type="match status" value="1"/>
</dbReference>
<comment type="caution">
    <text evidence="3">The sequence shown here is derived from an EMBL/GenBank/DDBJ whole genome shotgun (WGS) entry which is preliminary data.</text>
</comment>
<feature type="domain" description="AMP-binding enzyme C-terminal" evidence="2">
    <location>
        <begin position="464"/>
        <end position="544"/>
    </location>
</feature>
<dbReference type="PANTHER" id="PTHR24096:SF422">
    <property type="entry name" value="BCDNA.GH02901"/>
    <property type="match status" value="1"/>
</dbReference>
<dbReference type="Proteomes" id="UP001498476">
    <property type="component" value="Unassembled WGS sequence"/>
</dbReference>
<gene>
    <name evidence="3" type="ORF">QQX98_004688</name>
</gene>
<evidence type="ECO:0008006" key="5">
    <source>
        <dbReference type="Google" id="ProtNLM"/>
    </source>
</evidence>
<feature type="domain" description="AMP-dependent synthetase/ligase" evidence="1">
    <location>
        <begin position="54"/>
        <end position="169"/>
    </location>
</feature>
<evidence type="ECO:0000259" key="1">
    <source>
        <dbReference type="Pfam" id="PF00501"/>
    </source>
</evidence>
<keyword evidence="4" id="KW-1185">Reference proteome</keyword>
<dbReference type="InterPro" id="IPR000873">
    <property type="entry name" value="AMP-dep_synth/lig_dom"/>
</dbReference>
<dbReference type="Gene3D" id="3.40.50.980">
    <property type="match status" value="1"/>
</dbReference>
<name>A0ABR1H891_9HYPO</name>
<evidence type="ECO:0000313" key="4">
    <source>
        <dbReference type="Proteomes" id="UP001498476"/>
    </source>
</evidence>
<proteinExistence type="predicted"/>
<protein>
    <recommendedName>
        <fullName evidence="5">Phenylacetyl-CoA ligase</fullName>
    </recommendedName>
</protein>
<dbReference type="InterPro" id="IPR025110">
    <property type="entry name" value="AMP-bd_C"/>
</dbReference>
<dbReference type="Gene3D" id="3.30.300.30">
    <property type="match status" value="1"/>
</dbReference>
<dbReference type="SUPFAM" id="SSF56801">
    <property type="entry name" value="Acetyl-CoA synthetase-like"/>
    <property type="match status" value="1"/>
</dbReference>
<sequence>MVFAAHDWAQSHLSQTIPDDVTIEEFMYNERHGRKPLANSRNPFTCGITGRSYPTAEVQKRVDFIARALQNRAGWATSDGSEWDKVACIYSLNTIDYVPLTYAVHRLNGIVTPASAAYGAPELIHQLRATSASVLFTCMALLETALEAATAAQIPRNRIFIFDMPGDAPESPFTTVSALIEQGRELARQPPPQWVKGRELGRSPISVSRAELQDYRNVTAGVAFEAYGRKLAGIDTQVGLGLLPFSHIYGLSIISHILPWRGDEVVVLPKYKLDHMLAAVQKFKINQLCLVPPIIIQLLDNPTKCQEYDLSSVRIVLSGAAPLGEETVEDIGKVWPSWKVGQGYGLTESSPGVCATSQHDVLPGSSGSILPGIRCKLIDVDGKEVTELETPGELYVQSPGICLGYMNNAKATAETIVWDADGRWLRTGDVVVMRRSAQGNEHIVVIDRIKELIKTKGHQVAPAELEAHILLHPFVADCAVIPVLEKYAGEVPKAFIVKSSSVGYKTDQEVVVAICKHVEDHKAKYKWLHGIEFIARIPKSPSGKILRRVLKDLEREGRQVQAKL</sequence>
<accession>A0ABR1H891</accession>
<evidence type="ECO:0000259" key="2">
    <source>
        <dbReference type="Pfam" id="PF13193"/>
    </source>
</evidence>
<reference evidence="3 4" key="1">
    <citation type="journal article" date="2025" name="Microbiol. Resour. Announc.">
        <title>Draft genome sequences for Neonectria magnoliae and Neonectria punicea, canker pathogens of Liriodendron tulipifera and Acer saccharum in West Virginia.</title>
        <authorList>
            <person name="Petronek H.M."/>
            <person name="Kasson M.T."/>
            <person name="Metheny A.M."/>
            <person name="Stauder C.M."/>
            <person name="Lovett B."/>
            <person name="Lynch S.C."/>
            <person name="Garnas J.R."/>
            <person name="Kasson L.R."/>
            <person name="Stajich J.E."/>
        </authorList>
    </citation>
    <scope>NUCLEOTIDE SEQUENCE [LARGE SCALE GENOMIC DNA]</scope>
    <source>
        <strain evidence="3 4">NRRL 64653</strain>
    </source>
</reference>
<feature type="domain" description="AMP-dependent synthetase/ligase" evidence="1">
    <location>
        <begin position="233"/>
        <end position="405"/>
    </location>
</feature>
<dbReference type="InterPro" id="IPR042099">
    <property type="entry name" value="ANL_N_sf"/>
</dbReference>
<dbReference type="Pfam" id="PF13193">
    <property type="entry name" value="AMP-binding_C"/>
    <property type="match status" value="1"/>
</dbReference>